<dbReference type="SMART" id="SM00506">
    <property type="entry name" value="A1pp"/>
    <property type="match status" value="1"/>
</dbReference>
<accession>A0A1X2G7J2</accession>
<dbReference type="STRING" id="101127.A0A1X2G7J2"/>
<comment type="caution">
    <text evidence="2">The sequence shown here is derived from an EMBL/GenBank/DDBJ whole genome shotgun (WGS) entry which is preliminary data.</text>
</comment>
<dbReference type="NCBIfam" id="NF001664">
    <property type="entry name" value="PRK00431.1-6"/>
    <property type="match status" value="1"/>
</dbReference>
<dbReference type="InterPro" id="IPR043472">
    <property type="entry name" value="Macro_dom-like"/>
</dbReference>
<keyword evidence="3" id="KW-1185">Reference proteome</keyword>
<dbReference type="Proteomes" id="UP000242146">
    <property type="component" value="Unassembled WGS sequence"/>
</dbReference>
<dbReference type="InterPro" id="IPR002589">
    <property type="entry name" value="Macro_dom"/>
</dbReference>
<feature type="domain" description="Macro" evidence="1">
    <location>
        <begin position="15"/>
        <end position="192"/>
    </location>
</feature>
<sequence>MSTIRARALEHIKQHFQTATNPALRSKVLLTQDSITTLEVDAIVNAANNSLLGGGGVDGAIHRAAGSGLLNECRSLEGCATGDAKITKGYRLPAKHVIHTVGPIAPPEQPKMLESCYRRCMEVLVENQLRSIAFPCVSTGVYGYNKERAANVALSTVRQFLERHPEQVGQVVFCLFNTEDIAIYNEILPLYFE</sequence>
<evidence type="ECO:0000259" key="1">
    <source>
        <dbReference type="PROSITE" id="PS51154"/>
    </source>
</evidence>
<dbReference type="Gene3D" id="3.40.220.10">
    <property type="entry name" value="Leucine Aminopeptidase, subunit E, domain 1"/>
    <property type="match status" value="1"/>
</dbReference>
<dbReference type="PANTHER" id="PTHR11106:SF27">
    <property type="entry name" value="MACRO DOMAIN-CONTAINING PROTEIN"/>
    <property type="match status" value="1"/>
</dbReference>
<reference evidence="2 3" key="1">
    <citation type="submission" date="2016-07" db="EMBL/GenBank/DDBJ databases">
        <title>Pervasive Adenine N6-methylation of Active Genes in Fungi.</title>
        <authorList>
            <consortium name="DOE Joint Genome Institute"/>
            <person name="Mondo S.J."/>
            <person name="Dannebaum R.O."/>
            <person name="Kuo R.C."/>
            <person name="Labutti K."/>
            <person name="Haridas S."/>
            <person name="Kuo A."/>
            <person name="Salamov A."/>
            <person name="Ahrendt S.R."/>
            <person name="Lipzen A."/>
            <person name="Sullivan W."/>
            <person name="Andreopoulos W.B."/>
            <person name="Clum A."/>
            <person name="Lindquist E."/>
            <person name="Daum C."/>
            <person name="Ramamoorthy G.K."/>
            <person name="Gryganskyi A."/>
            <person name="Culley D."/>
            <person name="Magnuson J.K."/>
            <person name="James T.Y."/>
            <person name="O'Malley M.A."/>
            <person name="Stajich J.E."/>
            <person name="Spatafora J.W."/>
            <person name="Visel A."/>
            <person name="Grigoriev I.V."/>
        </authorList>
    </citation>
    <scope>NUCLEOTIDE SEQUENCE [LARGE SCALE GENOMIC DNA]</scope>
    <source>
        <strain evidence="2 3">NRRL 3301</strain>
    </source>
</reference>
<dbReference type="OrthoDB" id="6077599at2759"/>
<dbReference type="AlphaFoldDB" id="A0A1X2G7J2"/>
<evidence type="ECO:0000313" key="3">
    <source>
        <dbReference type="Proteomes" id="UP000242146"/>
    </source>
</evidence>
<organism evidence="2 3">
    <name type="scientific">Hesseltinella vesiculosa</name>
    <dbReference type="NCBI Taxonomy" id="101127"/>
    <lineage>
        <taxon>Eukaryota</taxon>
        <taxon>Fungi</taxon>
        <taxon>Fungi incertae sedis</taxon>
        <taxon>Mucoromycota</taxon>
        <taxon>Mucoromycotina</taxon>
        <taxon>Mucoromycetes</taxon>
        <taxon>Mucorales</taxon>
        <taxon>Cunninghamellaceae</taxon>
        <taxon>Hesseltinella</taxon>
    </lineage>
</organism>
<dbReference type="EMBL" id="MCGT01000035">
    <property type="protein sequence ID" value="ORX47059.1"/>
    <property type="molecule type" value="Genomic_DNA"/>
</dbReference>
<gene>
    <name evidence="2" type="ORF">DM01DRAFT_1327429</name>
</gene>
<protein>
    <submittedName>
        <fullName evidence="2">Appr-1-p processing domain protein</fullName>
    </submittedName>
</protein>
<dbReference type="PROSITE" id="PS51154">
    <property type="entry name" value="MACRO"/>
    <property type="match status" value="1"/>
</dbReference>
<evidence type="ECO:0000313" key="2">
    <source>
        <dbReference type="EMBL" id="ORX47059.1"/>
    </source>
</evidence>
<dbReference type="Pfam" id="PF01661">
    <property type="entry name" value="Macro"/>
    <property type="match status" value="1"/>
</dbReference>
<dbReference type="CDD" id="cd02908">
    <property type="entry name" value="Macro_OAADPr_deacetylase"/>
    <property type="match status" value="1"/>
</dbReference>
<dbReference type="SUPFAM" id="SSF52949">
    <property type="entry name" value="Macro domain-like"/>
    <property type="match status" value="1"/>
</dbReference>
<dbReference type="PANTHER" id="PTHR11106">
    <property type="entry name" value="GANGLIOSIDE INDUCED DIFFERENTIATION ASSOCIATED PROTEIN 2-RELATED"/>
    <property type="match status" value="1"/>
</dbReference>
<proteinExistence type="predicted"/>
<name>A0A1X2G7J2_9FUNG</name>